<feature type="domain" description="RCK C-terminal" evidence="2">
    <location>
        <begin position="139"/>
        <end position="222"/>
    </location>
</feature>
<dbReference type="Gene3D" id="3.30.70.1450">
    <property type="entry name" value="Regulator of K+ conductance, C-terminal domain"/>
    <property type="match status" value="1"/>
</dbReference>
<dbReference type="Pfam" id="PF02080">
    <property type="entry name" value="TrkA_C"/>
    <property type="match status" value="1"/>
</dbReference>
<dbReference type="PROSITE" id="PS51201">
    <property type="entry name" value="RCK_N"/>
    <property type="match status" value="1"/>
</dbReference>
<evidence type="ECO:0000313" key="4">
    <source>
        <dbReference type="Proteomes" id="UP001344817"/>
    </source>
</evidence>
<dbReference type="PANTHER" id="PTHR43833">
    <property type="entry name" value="POTASSIUM CHANNEL PROTEIN 2-RELATED-RELATED"/>
    <property type="match status" value="1"/>
</dbReference>
<evidence type="ECO:0000259" key="1">
    <source>
        <dbReference type="PROSITE" id="PS51201"/>
    </source>
</evidence>
<dbReference type="SUPFAM" id="SSF51735">
    <property type="entry name" value="NAD(P)-binding Rossmann-fold domains"/>
    <property type="match status" value="1"/>
</dbReference>
<dbReference type="InterPro" id="IPR003148">
    <property type="entry name" value="RCK_N"/>
</dbReference>
<dbReference type="InterPro" id="IPR050721">
    <property type="entry name" value="Trk_Ktr_HKT_K-transport"/>
</dbReference>
<proteinExistence type="predicted"/>
<feature type="domain" description="RCK N-terminal" evidence="1">
    <location>
        <begin position="6"/>
        <end position="118"/>
    </location>
</feature>
<dbReference type="InterPro" id="IPR036721">
    <property type="entry name" value="RCK_C_sf"/>
</dbReference>
<gene>
    <name evidence="3" type="ORF">V2E24_00980</name>
</gene>
<dbReference type="Gene3D" id="3.40.50.720">
    <property type="entry name" value="NAD(P)-binding Rossmann-like Domain"/>
    <property type="match status" value="1"/>
</dbReference>
<sequence>MNIKHRGDICVIGAGRFGQAVISQLLKMKKNVFIIDKEEENVRVYDNIVQRVAICDAADMKALKDLKIAQMETVVVGVADNIEIVAALLELKIKNIIARATSRRHARVLKQIGVNVIIRPEYESGIRTALIAANDNFIKYSENLQELTDGFVVGTTTMVNNQLNEKMIKDLELNSKGITIILIKRNAQILRATGDTLLLKNDVISVVGQVGDVTEALGWFNENSDNKVIEHEDNDDSFIND</sequence>
<accession>A0ABU7MKU3</accession>
<dbReference type="InterPro" id="IPR036291">
    <property type="entry name" value="NAD(P)-bd_dom_sf"/>
</dbReference>
<dbReference type="Proteomes" id="UP001344817">
    <property type="component" value="Unassembled WGS sequence"/>
</dbReference>
<dbReference type="RefSeq" id="WP_330500562.1">
    <property type="nucleotide sequence ID" value="NZ_JAZDWZ010000002.1"/>
</dbReference>
<dbReference type="Pfam" id="PF02254">
    <property type="entry name" value="TrkA_N"/>
    <property type="match status" value="1"/>
</dbReference>
<dbReference type="SUPFAM" id="SSF116726">
    <property type="entry name" value="TrkA C-terminal domain-like"/>
    <property type="match status" value="1"/>
</dbReference>
<keyword evidence="4" id="KW-1185">Reference proteome</keyword>
<dbReference type="EMBL" id="JAZDWZ010000002">
    <property type="protein sequence ID" value="MEE3928150.1"/>
    <property type="molecule type" value="Genomic_DNA"/>
</dbReference>
<name>A0ABU7MKU3_9BACT</name>
<reference evidence="3" key="1">
    <citation type="submission" date="2024-01" db="EMBL/GenBank/DDBJ databases">
        <title>Genome sequence of Mycoplasma ciconiae type strain DSM 25251.</title>
        <authorList>
            <person name="Spergser J."/>
        </authorList>
    </citation>
    <scope>NUCLEOTIDE SEQUENCE [LARGE SCALE GENOMIC DNA]</scope>
    <source>
        <strain evidence="3">DSM 25251</strain>
    </source>
</reference>
<organism evidence="3 4">
    <name type="scientific">Mycoplasmopsis ciconiae</name>
    <dbReference type="NCBI Taxonomy" id="561067"/>
    <lineage>
        <taxon>Bacteria</taxon>
        <taxon>Bacillati</taxon>
        <taxon>Mycoplasmatota</taxon>
        <taxon>Mycoplasmoidales</taxon>
        <taxon>Metamycoplasmataceae</taxon>
        <taxon>Mycoplasmopsis</taxon>
    </lineage>
</organism>
<protein>
    <submittedName>
        <fullName evidence="3">TrkA family potassium uptake protein</fullName>
    </submittedName>
</protein>
<evidence type="ECO:0000313" key="3">
    <source>
        <dbReference type="EMBL" id="MEE3928150.1"/>
    </source>
</evidence>
<dbReference type="PANTHER" id="PTHR43833:SF7">
    <property type="entry name" value="KTR SYSTEM POTASSIUM UPTAKE PROTEIN C"/>
    <property type="match status" value="1"/>
</dbReference>
<dbReference type="InterPro" id="IPR006037">
    <property type="entry name" value="RCK_C"/>
</dbReference>
<comment type="caution">
    <text evidence="3">The sequence shown here is derived from an EMBL/GenBank/DDBJ whole genome shotgun (WGS) entry which is preliminary data.</text>
</comment>
<evidence type="ECO:0000259" key="2">
    <source>
        <dbReference type="PROSITE" id="PS51202"/>
    </source>
</evidence>
<dbReference type="PROSITE" id="PS51202">
    <property type="entry name" value="RCK_C"/>
    <property type="match status" value="1"/>
</dbReference>